<dbReference type="Proteomes" id="UP000294003">
    <property type="component" value="Unassembled WGS sequence"/>
</dbReference>
<dbReference type="EMBL" id="QJNS01000031">
    <property type="protein sequence ID" value="RYO92126.1"/>
    <property type="molecule type" value="Genomic_DNA"/>
</dbReference>
<evidence type="ECO:0000313" key="2">
    <source>
        <dbReference type="Proteomes" id="UP000294003"/>
    </source>
</evidence>
<evidence type="ECO:0000313" key="1">
    <source>
        <dbReference type="EMBL" id="RYO92126.1"/>
    </source>
</evidence>
<name>A0ABY0HGM3_9PEZI</name>
<keyword evidence="2" id="KW-1185">Reference proteome</keyword>
<protein>
    <submittedName>
        <fullName evidence="1">Uncharacterized protein</fullName>
    </submittedName>
</protein>
<proteinExistence type="predicted"/>
<reference evidence="1 2" key="1">
    <citation type="submission" date="2018-06" db="EMBL/GenBank/DDBJ databases">
        <title>Complete Genomes of Monosporascus.</title>
        <authorList>
            <person name="Robinson A.J."/>
            <person name="Natvig D.O."/>
        </authorList>
    </citation>
    <scope>NUCLEOTIDE SEQUENCE [LARGE SCALE GENOMIC DNA]</scope>
    <source>
        <strain evidence="1 2">CBS 609.92</strain>
    </source>
</reference>
<accession>A0ABY0HGM3</accession>
<comment type="caution">
    <text evidence="1">The sequence shown here is derived from an EMBL/GenBank/DDBJ whole genome shotgun (WGS) entry which is preliminary data.</text>
</comment>
<gene>
    <name evidence="1" type="ORF">DL762_001784</name>
</gene>
<sequence>MQRYHDLTSAALNIRNPAAVEAGLKYGLDMMRLCLGDNRGLRWQVPPLYLLLWRDQEACALIKWYATVVTGSCDWHDMELPFLNLHGEDAFEGFQEHGDKMNDLSQLVTMTNFGARLMLDVKGLKDHVARHPNLSYEERMEWVAKLYLRVE</sequence>
<organism evidence="1 2">
    <name type="scientific">Monosporascus cannonballus</name>
    <dbReference type="NCBI Taxonomy" id="155416"/>
    <lineage>
        <taxon>Eukaryota</taxon>
        <taxon>Fungi</taxon>
        <taxon>Dikarya</taxon>
        <taxon>Ascomycota</taxon>
        <taxon>Pezizomycotina</taxon>
        <taxon>Sordariomycetes</taxon>
        <taxon>Xylariomycetidae</taxon>
        <taxon>Xylariales</taxon>
        <taxon>Xylariales incertae sedis</taxon>
        <taxon>Monosporascus</taxon>
    </lineage>
</organism>